<dbReference type="EMBL" id="BIFT01000001">
    <property type="protein sequence ID" value="GCE25806.1"/>
    <property type="molecule type" value="Genomic_DNA"/>
</dbReference>
<reference evidence="3" key="1">
    <citation type="submission" date="2018-12" db="EMBL/GenBank/DDBJ databases">
        <title>Tengunoibacter tsumagoiensis gen. nov., sp. nov., Dictyobacter kobayashii sp. nov., D. alpinus sp. nov., and D. joshuensis sp. nov. and description of Dictyobacteraceae fam. nov. within the order Ktedonobacterales isolated from Tengu-no-mugimeshi.</title>
        <authorList>
            <person name="Wang C.M."/>
            <person name="Zheng Y."/>
            <person name="Sakai Y."/>
            <person name="Toyoda A."/>
            <person name="Minakuchi Y."/>
            <person name="Abe K."/>
            <person name="Yokota A."/>
            <person name="Yabe S."/>
        </authorList>
    </citation>
    <scope>NUCLEOTIDE SEQUENCE [LARGE SCALE GENOMIC DNA]</scope>
    <source>
        <strain evidence="3">Uno16</strain>
    </source>
</reference>
<proteinExistence type="inferred from homology"/>
<comment type="similarity">
    <text evidence="1">Belongs to the asp23 family.</text>
</comment>
<evidence type="ECO:0000313" key="2">
    <source>
        <dbReference type="EMBL" id="GCE25806.1"/>
    </source>
</evidence>
<dbReference type="AlphaFoldDB" id="A0A402B379"/>
<dbReference type="Proteomes" id="UP000287171">
    <property type="component" value="Unassembled WGS sequence"/>
</dbReference>
<evidence type="ECO:0000256" key="1">
    <source>
        <dbReference type="ARBA" id="ARBA00005721"/>
    </source>
</evidence>
<dbReference type="InterPro" id="IPR005531">
    <property type="entry name" value="Asp23"/>
</dbReference>
<gene>
    <name evidence="2" type="ORF">KDA_12900</name>
</gene>
<sequence>MRMPKASAIQPQHGSHPLGKIEVLPNAIHSIAVEATLTCYGVLGIASPHLRNGQAVLLTPEHSNQGVRIQILDDQLVIDVYVALEYGLRISEIAHNIMSAVKFSTEKMLGIPVTQVNVNVQGLIHGPGSPDKK</sequence>
<dbReference type="PANTHER" id="PTHR34297:SF2">
    <property type="entry name" value="ASP23_GLS24 FAMILY ENVELOPE STRESS RESPONSE PROTEIN"/>
    <property type="match status" value="1"/>
</dbReference>
<dbReference type="Pfam" id="PF03780">
    <property type="entry name" value="Asp23"/>
    <property type="match status" value="1"/>
</dbReference>
<accession>A0A402B379</accession>
<name>A0A402B379_9CHLR</name>
<protein>
    <recommendedName>
        <fullName evidence="4">Asp23/Gls24 family envelope stress response protein</fullName>
    </recommendedName>
</protein>
<organism evidence="2 3">
    <name type="scientific">Dictyobacter alpinus</name>
    <dbReference type="NCBI Taxonomy" id="2014873"/>
    <lineage>
        <taxon>Bacteria</taxon>
        <taxon>Bacillati</taxon>
        <taxon>Chloroflexota</taxon>
        <taxon>Ktedonobacteria</taxon>
        <taxon>Ktedonobacterales</taxon>
        <taxon>Dictyobacteraceae</taxon>
        <taxon>Dictyobacter</taxon>
    </lineage>
</organism>
<keyword evidence="3" id="KW-1185">Reference proteome</keyword>
<evidence type="ECO:0000313" key="3">
    <source>
        <dbReference type="Proteomes" id="UP000287171"/>
    </source>
</evidence>
<dbReference type="PANTHER" id="PTHR34297">
    <property type="entry name" value="HYPOTHETICAL CYTOSOLIC PROTEIN-RELATED"/>
    <property type="match status" value="1"/>
</dbReference>
<evidence type="ECO:0008006" key="4">
    <source>
        <dbReference type="Google" id="ProtNLM"/>
    </source>
</evidence>
<comment type="caution">
    <text evidence="2">The sequence shown here is derived from an EMBL/GenBank/DDBJ whole genome shotgun (WGS) entry which is preliminary data.</text>
</comment>